<dbReference type="AlphaFoldDB" id="A0A8B9WHW9"/>
<keyword evidence="3 6" id="KW-0732">Signal</keyword>
<evidence type="ECO:0000256" key="3">
    <source>
        <dbReference type="ARBA" id="ARBA00022729"/>
    </source>
</evidence>
<evidence type="ECO:0000256" key="4">
    <source>
        <dbReference type="ARBA" id="ARBA00023136"/>
    </source>
</evidence>
<reference evidence="8" key="3">
    <citation type="submission" date="2025-09" db="UniProtKB">
        <authorList>
            <consortium name="Ensembl"/>
        </authorList>
    </citation>
    <scope>IDENTIFICATION</scope>
</reference>
<name>A0A8B9WHW9_BOSMU</name>
<dbReference type="PANTHER" id="PTHR16983:SF13">
    <property type="entry name" value="LYMPHOCYTE ANTIGEN 6E"/>
    <property type="match status" value="1"/>
</dbReference>
<feature type="signal peptide" evidence="6">
    <location>
        <begin position="1"/>
        <end position="20"/>
    </location>
</feature>
<keyword evidence="5" id="KW-0325">Glycoprotein</keyword>
<sequence>MKVFLPLLLAALLGVERAHSLVCFTCQNVQSNWYCLKPTICSNTDSYCVTVSASAGLSECGCWVARLTPKPPDPSSTHSLVSGGTENVVDLGYSLYKFCSPICGSTSLNFGVASMDTSCCQSFLCNISAAGRGPRASTLVLGLGLLLSLLVALLRFGP</sequence>
<dbReference type="InterPro" id="IPR016054">
    <property type="entry name" value="LY6_UPA_recep-like"/>
</dbReference>
<evidence type="ECO:0000313" key="9">
    <source>
        <dbReference type="Proteomes" id="UP000694520"/>
    </source>
</evidence>
<dbReference type="Ensembl" id="ENSBGRT00000008815.1">
    <property type="protein sequence ID" value="ENSBGRP00000007659.1"/>
    <property type="gene ID" value="ENSBGRG00000004776.1"/>
</dbReference>
<proteinExistence type="predicted"/>
<keyword evidence="4" id="KW-0472">Membrane</keyword>
<dbReference type="GO" id="GO:0005886">
    <property type="term" value="C:plasma membrane"/>
    <property type="evidence" value="ECO:0007669"/>
    <property type="project" value="UniProtKB-SubCell"/>
</dbReference>
<reference evidence="8" key="1">
    <citation type="submission" date="2019-05" db="EMBL/GenBank/DDBJ databases">
        <authorList>
            <person name="Zhang S."/>
            <person name="Liu J."/>
        </authorList>
    </citation>
    <scope>NUCLEOTIDE SEQUENCE [LARGE SCALE GENOMIC DNA]</scope>
</reference>
<dbReference type="Gene3D" id="2.10.60.10">
    <property type="entry name" value="CD59"/>
    <property type="match status" value="1"/>
</dbReference>
<evidence type="ECO:0000259" key="7">
    <source>
        <dbReference type="SMART" id="SM00134"/>
    </source>
</evidence>
<evidence type="ECO:0000313" key="8">
    <source>
        <dbReference type="Ensembl" id="ENSBGRP00000007659.1"/>
    </source>
</evidence>
<comment type="subcellular location">
    <subcellularLocation>
        <location evidence="1">Cell membrane</location>
    </subcellularLocation>
</comment>
<dbReference type="InterPro" id="IPR035076">
    <property type="entry name" value="Toxin/TOLIP"/>
</dbReference>
<dbReference type="SMART" id="SM00134">
    <property type="entry name" value="LU"/>
    <property type="match status" value="1"/>
</dbReference>
<evidence type="ECO:0000256" key="2">
    <source>
        <dbReference type="ARBA" id="ARBA00022475"/>
    </source>
</evidence>
<feature type="domain" description="UPAR/Ly6" evidence="7">
    <location>
        <begin position="21"/>
        <end position="139"/>
    </location>
</feature>
<accession>A0A8B9WHW9</accession>
<evidence type="ECO:0000256" key="1">
    <source>
        <dbReference type="ARBA" id="ARBA00004236"/>
    </source>
</evidence>
<dbReference type="GO" id="GO:0046597">
    <property type="term" value="P:host-mediated suppression of symbiont invasion"/>
    <property type="evidence" value="ECO:0007669"/>
    <property type="project" value="Ensembl"/>
</dbReference>
<dbReference type="CDD" id="cd23543">
    <property type="entry name" value="TFP_LU_ECD_Ly6E"/>
    <property type="match status" value="1"/>
</dbReference>
<dbReference type="InterPro" id="IPR051110">
    <property type="entry name" value="Ly-6/neurotoxin-like_GPI-ap"/>
</dbReference>
<feature type="chain" id="PRO_5034244547" evidence="6">
    <location>
        <begin position="21"/>
        <end position="158"/>
    </location>
</feature>
<reference evidence="8" key="2">
    <citation type="submission" date="2025-08" db="UniProtKB">
        <authorList>
            <consortium name="Ensembl"/>
        </authorList>
    </citation>
    <scope>IDENTIFICATION</scope>
</reference>
<dbReference type="InterPro" id="IPR045860">
    <property type="entry name" value="Snake_toxin-like_sf"/>
</dbReference>
<protein>
    <submittedName>
        <fullName evidence="8">Lymphocyte antigen 6 family member E</fullName>
    </submittedName>
</protein>
<dbReference type="GeneTree" id="ENSGT00940000153378"/>
<evidence type="ECO:0000256" key="6">
    <source>
        <dbReference type="SAM" id="SignalP"/>
    </source>
</evidence>
<gene>
    <name evidence="8" type="primary">LY6E</name>
</gene>
<keyword evidence="9" id="KW-1185">Reference proteome</keyword>
<dbReference type="GO" id="GO:0030550">
    <property type="term" value="F:acetylcholine receptor inhibitor activity"/>
    <property type="evidence" value="ECO:0007669"/>
    <property type="project" value="TreeGrafter"/>
</dbReference>
<dbReference type="Pfam" id="PF00087">
    <property type="entry name" value="Toxin_TOLIP"/>
    <property type="match status" value="1"/>
</dbReference>
<dbReference type="Proteomes" id="UP000694520">
    <property type="component" value="Chromosome 18"/>
</dbReference>
<dbReference type="SUPFAM" id="SSF57302">
    <property type="entry name" value="Snake toxin-like"/>
    <property type="match status" value="1"/>
</dbReference>
<organism evidence="8 9">
    <name type="scientific">Bos mutus grunniens</name>
    <name type="common">Wild yak</name>
    <name type="synonym">Bos grunniens</name>
    <dbReference type="NCBI Taxonomy" id="30521"/>
    <lineage>
        <taxon>Eukaryota</taxon>
        <taxon>Metazoa</taxon>
        <taxon>Chordata</taxon>
        <taxon>Craniata</taxon>
        <taxon>Vertebrata</taxon>
        <taxon>Euteleostomi</taxon>
        <taxon>Mammalia</taxon>
        <taxon>Eutheria</taxon>
        <taxon>Laurasiatheria</taxon>
        <taxon>Artiodactyla</taxon>
        <taxon>Ruminantia</taxon>
        <taxon>Pecora</taxon>
        <taxon>Bovidae</taxon>
        <taxon>Bovinae</taxon>
        <taxon>Bos</taxon>
    </lineage>
</organism>
<evidence type="ECO:0000256" key="5">
    <source>
        <dbReference type="ARBA" id="ARBA00023180"/>
    </source>
</evidence>
<dbReference type="PANTHER" id="PTHR16983">
    <property type="entry name" value="UPAR/LY6 DOMAIN-CONTAINING PROTEIN"/>
    <property type="match status" value="1"/>
</dbReference>
<keyword evidence="2" id="KW-1003">Cell membrane</keyword>